<proteinExistence type="predicted"/>
<protein>
    <submittedName>
        <fullName evidence="2">Rho termination factor N-terminal domain-containing protein</fullName>
    </submittedName>
</protein>
<dbReference type="Pfam" id="PF07498">
    <property type="entry name" value="Rho_N"/>
    <property type="match status" value="1"/>
</dbReference>
<evidence type="ECO:0000259" key="1">
    <source>
        <dbReference type="SMART" id="SM00959"/>
    </source>
</evidence>
<dbReference type="EMBL" id="JAOEGN010000006">
    <property type="protein sequence ID" value="MCU0104893.1"/>
    <property type="molecule type" value="Genomic_DNA"/>
</dbReference>
<name>A0ABT2PVB1_9MOLU</name>
<dbReference type="InterPro" id="IPR036361">
    <property type="entry name" value="SAP_dom_sf"/>
</dbReference>
<dbReference type="InterPro" id="IPR036269">
    <property type="entry name" value="Rho_N_sf"/>
</dbReference>
<dbReference type="Gene3D" id="1.10.720.30">
    <property type="entry name" value="SAP domain"/>
    <property type="match status" value="1"/>
</dbReference>
<gene>
    <name evidence="2" type="ORF">N7603_04405</name>
</gene>
<dbReference type="RefSeq" id="WP_262096159.1">
    <property type="nucleotide sequence ID" value="NZ_JAOEGN010000006.1"/>
</dbReference>
<organism evidence="2 3">
    <name type="scientific">Paracholeplasma vituli</name>
    <dbReference type="NCBI Taxonomy" id="69473"/>
    <lineage>
        <taxon>Bacteria</taxon>
        <taxon>Bacillati</taxon>
        <taxon>Mycoplasmatota</taxon>
        <taxon>Mollicutes</taxon>
        <taxon>Acholeplasmatales</taxon>
        <taxon>Acholeplasmataceae</taxon>
        <taxon>Paracholeplasma</taxon>
    </lineage>
</organism>
<dbReference type="Proteomes" id="UP001209076">
    <property type="component" value="Unassembled WGS sequence"/>
</dbReference>
<evidence type="ECO:0000313" key="2">
    <source>
        <dbReference type="EMBL" id="MCU0104893.1"/>
    </source>
</evidence>
<accession>A0ABT2PVB1</accession>
<dbReference type="SUPFAM" id="SSF68912">
    <property type="entry name" value="Rho N-terminal domain-like"/>
    <property type="match status" value="1"/>
</dbReference>
<evidence type="ECO:0000313" key="3">
    <source>
        <dbReference type="Proteomes" id="UP001209076"/>
    </source>
</evidence>
<reference evidence="3" key="1">
    <citation type="submission" date="2023-07" db="EMBL/GenBank/DDBJ databases">
        <title>Novel Mycoplasma species identified in domestic and wild animals.</title>
        <authorList>
            <person name="Volokhov D.V."/>
            <person name="Furtak V.A."/>
            <person name="Zagorodnyaya T.A."/>
        </authorList>
    </citation>
    <scope>NUCLEOTIDE SEQUENCE [LARGE SCALE GENOMIC DNA]</scope>
    <source>
        <strain evidence="3">92-19</strain>
    </source>
</reference>
<dbReference type="SMART" id="SM00959">
    <property type="entry name" value="Rho_N"/>
    <property type="match status" value="1"/>
</dbReference>
<keyword evidence="3" id="KW-1185">Reference proteome</keyword>
<dbReference type="InterPro" id="IPR011112">
    <property type="entry name" value="Rho-like_N"/>
</dbReference>
<comment type="caution">
    <text evidence="2">The sequence shown here is derived from an EMBL/GenBank/DDBJ whole genome shotgun (WGS) entry which is preliminary data.</text>
</comment>
<sequence length="45" mass="4838">MAEPQVELESLTVAQLKEMAQGLNLSGLSGLKKAELIEAIKQAQK</sequence>
<feature type="domain" description="Rho termination factor-like N-terminal" evidence="1">
    <location>
        <begin position="7"/>
        <end position="45"/>
    </location>
</feature>